<evidence type="ECO:0000313" key="2">
    <source>
        <dbReference type="EMBL" id="KKB80548.1"/>
    </source>
</evidence>
<protein>
    <submittedName>
        <fullName evidence="2">Uncharacterized protein</fullName>
    </submittedName>
</protein>
<proteinExistence type="predicted"/>
<comment type="caution">
    <text evidence="2">The sequence shown here is derived from an EMBL/GenBank/DDBJ whole genome shotgun (WGS) entry which is preliminary data.</text>
</comment>
<evidence type="ECO:0000313" key="3">
    <source>
        <dbReference type="Proteomes" id="UP000033608"/>
    </source>
</evidence>
<accession>A0A0F5LDY5</accession>
<dbReference type="AlphaFoldDB" id="A0A0F5LDY5"/>
<evidence type="ECO:0000256" key="1">
    <source>
        <dbReference type="SAM" id="MobiDB-lite"/>
    </source>
</evidence>
<feature type="region of interest" description="Disordered" evidence="1">
    <location>
        <begin position="68"/>
        <end position="108"/>
    </location>
</feature>
<dbReference type="PATRIC" id="fig|1121477.3.peg.196"/>
<keyword evidence="3" id="KW-1185">Reference proteome</keyword>
<sequence length="108" mass="11881">MALSTRQSHSFPSFITAIAAIHSSGMPGQNNQRRQGDRRYRLARGNRVLAHSFSTTASFRRKRKISLRARQAANPGMAGMTPRARQARDSKWPADLPAGHLSQAVTAP</sequence>
<gene>
    <name evidence="2" type="ORF">VW29_17240</name>
</gene>
<reference evidence="2 3" key="1">
    <citation type="submission" date="2015-03" db="EMBL/GenBank/DDBJ databases">
        <authorList>
            <person name="Hassan Y.I."/>
            <person name="Lepp D."/>
            <person name="Zhou T."/>
        </authorList>
    </citation>
    <scope>NUCLEOTIDE SEQUENCE [LARGE SCALE GENOMIC DNA]</scope>
    <source>
        <strain evidence="2 3">DSM 17137</strain>
    </source>
</reference>
<dbReference type="Proteomes" id="UP000033608">
    <property type="component" value="Unassembled WGS sequence"/>
</dbReference>
<name>A0A0F5LDY5_9HYPH</name>
<organism evidence="2 3">
    <name type="scientific">Devosia limi DSM 17137</name>
    <dbReference type="NCBI Taxonomy" id="1121477"/>
    <lineage>
        <taxon>Bacteria</taxon>
        <taxon>Pseudomonadati</taxon>
        <taxon>Pseudomonadota</taxon>
        <taxon>Alphaproteobacteria</taxon>
        <taxon>Hyphomicrobiales</taxon>
        <taxon>Devosiaceae</taxon>
        <taxon>Devosia</taxon>
    </lineage>
</organism>
<dbReference type="EMBL" id="LAJF01000107">
    <property type="protein sequence ID" value="KKB80548.1"/>
    <property type="molecule type" value="Genomic_DNA"/>
</dbReference>